<dbReference type="EMBL" id="PZJJ01000001">
    <property type="protein sequence ID" value="PTL40551.1"/>
    <property type="molecule type" value="Genomic_DNA"/>
</dbReference>
<organism evidence="1 2">
    <name type="scientific">Alkalicoccus saliphilus</name>
    <dbReference type="NCBI Taxonomy" id="200989"/>
    <lineage>
        <taxon>Bacteria</taxon>
        <taxon>Bacillati</taxon>
        <taxon>Bacillota</taxon>
        <taxon>Bacilli</taxon>
        <taxon>Bacillales</taxon>
        <taxon>Bacillaceae</taxon>
        <taxon>Alkalicoccus</taxon>
    </lineage>
</organism>
<gene>
    <name evidence="1" type="ORF">C6Y45_01195</name>
</gene>
<sequence>MTKETHFVIWRSGSYVELSPILPDTQLIHYEVELDSAEKGNLEDKLAEVRSGDVMPEQVFGSPFDETKDEKEKMELGEDENDLFHLIYKYGSTKTKKQLEELYYES</sequence>
<keyword evidence="2" id="KW-1185">Reference proteome</keyword>
<reference evidence="1 2" key="1">
    <citation type="submission" date="2018-03" db="EMBL/GenBank/DDBJ databases">
        <title>Alkalicoccus saliphilus sp. nov., isolated from a mineral pool.</title>
        <authorList>
            <person name="Zhao B."/>
        </authorList>
    </citation>
    <scope>NUCLEOTIDE SEQUENCE [LARGE SCALE GENOMIC DNA]</scope>
    <source>
        <strain evidence="1 2">6AG</strain>
    </source>
</reference>
<dbReference type="OrthoDB" id="2706506at2"/>
<evidence type="ECO:0000313" key="2">
    <source>
        <dbReference type="Proteomes" id="UP000240509"/>
    </source>
</evidence>
<proteinExistence type="predicted"/>
<dbReference type="Proteomes" id="UP000240509">
    <property type="component" value="Unassembled WGS sequence"/>
</dbReference>
<protein>
    <submittedName>
        <fullName evidence="1">Uncharacterized protein</fullName>
    </submittedName>
</protein>
<name>A0A2T4UAX7_9BACI</name>
<accession>A0A2T4UAX7</accession>
<dbReference type="RefSeq" id="WP_107583145.1">
    <property type="nucleotide sequence ID" value="NZ_PZJJ01000001.1"/>
</dbReference>
<dbReference type="AlphaFoldDB" id="A0A2T4UAX7"/>
<evidence type="ECO:0000313" key="1">
    <source>
        <dbReference type="EMBL" id="PTL40551.1"/>
    </source>
</evidence>
<comment type="caution">
    <text evidence="1">The sequence shown here is derived from an EMBL/GenBank/DDBJ whole genome shotgun (WGS) entry which is preliminary data.</text>
</comment>